<evidence type="ECO:0000256" key="1">
    <source>
        <dbReference type="SAM" id="MobiDB-lite"/>
    </source>
</evidence>
<reference evidence="2" key="1">
    <citation type="submission" date="2016-03" db="EMBL/GenBank/DDBJ databases">
        <title>Draft genome sequence of Rosellinia necatrix.</title>
        <authorList>
            <person name="Kanematsu S."/>
        </authorList>
    </citation>
    <scope>NUCLEOTIDE SEQUENCE [LARGE SCALE GENOMIC DNA]</scope>
    <source>
        <strain evidence="2">W97</strain>
    </source>
</reference>
<dbReference type="AlphaFoldDB" id="A0A1S8A906"/>
<evidence type="ECO:0000313" key="3">
    <source>
        <dbReference type="Proteomes" id="UP000054516"/>
    </source>
</evidence>
<sequence length="112" mass="12525">MRLFSGELDAESHDIGSWSSLRPRPPHVAERLLHEISPRGRHAQGLVRPHENITSNPRAPHHFRTIGSRAETHGYPTSTEAETTLSELHAGLHTANEAGLDVFHELHGHMHM</sequence>
<dbReference type="EMBL" id="DF977484">
    <property type="protein sequence ID" value="GAW26594.1"/>
    <property type="molecule type" value="Genomic_DNA"/>
</dbReference>
<gene>
    <name evidence="2" type="ORF">SAMD00023353_3900330</name>
</gene>
<dbReference type="Proteomes" id="UP000054516">
    <property type="component" value="Unassembled WGS sequence"/>
</dbReference>
<evidence type="ECO:0000313" key="2">
    <source>
        <dbReference type="EMBL" id="GAW26594.1"/>
    </source>
</evidence>
<name>A0A1S8A906_ROSNE</name>
<proteinExistence type="predicted"/>
<organism evidence="2">
    <name type="scientific">Rosellinia necatrix</name>
    <name type="common">White root-rot fungus</name>
    <dbReference type="NCBI Taxonomy" id="77044"/>
    <lineage>
        <taxon>Eukaryota</taxon>
        <taxon>Fungi</taxon>
        <taxon>Dikarya</taxon>
        <taxon>Ascomycota</taxon>
        <taxon>Pezizomycotina</taxon>
        <taxon>Sordariomycetes</taxon>
        <taxon>Xylariomycetidae</taxon>
        <taxon>Xylariales</taxon>
        <taxon>Xylariaceae</taxon>
        <taxon>Rosellinia</taxon>
    </lineage>
</organism>
<keyword evidence="3" id="KW-1185">Reference proteome</keyword>
<feature type="region of interest" description="Disordered" evidence="1">
    <location>
        <begin position="38"/>
        <end position="61"/>
    </location>
</feature>
<protein>
    <submittedName>
        <fullName evidence="2">Uncharacterized protein</fullName>
    </submittedName>
</protein>
<accession>A0A1S8A906</accession>